<gene>
    <name evidence="6" type="ORF">CPZ25_013885</name>
</gene>
<name>A0A4P9CA16_EUBML</name>
<evidence type="ECO:0008006" key="8">
    <source>
        <dbReference type="Google" id="ProtNLM"/>
    </source>
</evidence>
<keyword evidence="3 5" id="KW-1133">Transmembrane helix</keyword>
<evidence type="ECO:0000256" key="5">
    <source>
        <dbReference type="SAM" id="Phobius"/>
    </source>
</evidence>
<keyword evidence="4 5" id="KW-0472">Membrane</keyword>
<dbReference type="PANTHER" id="PTHR10283">
    <property type="entry name" value="SOLUTE CARRIER FAMILY 13 MEMBER"/>
    <property type="match status" value="1"/>
</dbReference>
<reference evidence="6 7" key="1">
    <citation type="submission" date="2018-05" db="EMBL/GenBank/DDBJ databases">
        <title>Genome comparison of Eubacterium sp.</title>
        <authorList>
            <person name="Feng Y."/>
            <person name="Sanchez-Andrea I."/>
            <person name="Stams A.J.M."/>
            <person name="De Vos W.M."/>
        </authorList>
    </citation>
    <scope>NUCLEOTIDE SEQUENCE [LARGE SCALE GENOMIC DNA]</scope>
    <source>
        <strain evidence="6 7">YI</strain>
    </source>
</reference>
<accession>A0A4P9CA16</accession>
<dbReference type="KEGG" id="emt:CPZ25_013885"/>
<feature type="transmembrane region" description="Helical" evidence="5">
    <location>
        <begin position="12"/>
        <end position="30"/>
    </location>
</feature>
<dbReference type="GO" id="GO:0005886">
    <property type="term" value="C:plasma membrane"/>
    <property type="evidence" value="ECO:0007669"/>
    <property type="project" value="TreeGrafter"/>
</dbReference>
<feature type="transmembrane region" description="Helical" evidence="5">
    <location>
        <begin position="409"/>
        <end position="427"/>
    </location>
</feature>
<feature type="transmembrane region" description="Helical" evidence="5">
    <location>
        <begin position="439"/>
        <end position="457"/>
    </location>
</feature>
<feature type="transmembrane region" description="Helical" evidence="5">
    <location>
        <begin position="264"/>
        <end position="281"/>
    </location>
</feature>
<dbReference type="Proteomes" id="UP000218387">
    <property type="component" value="Chromosome"/>
</dbReference>
<evidence type="ECO:0000256" key="4">
    <source>
        <dbReference type="ARBA" id="ARBA00023136"/>
    </source>
</evidence>
<evidence type="ECO:0000256" key="1">
    <source>
        <dbReference type="ARBA" id="ARBA00004141"/>
    </source>
</evidence>
<feature type="transmembrane region" description="Helical" evidence="5">
    <location>
        <begin position="316"/>
        <end position="340"/>
    </location>
</feature>
<feature type="transmembrane region" description="Helical" evidence="5">
    <location>
        <begin position="170"/>
        <end position="190"/>
    </location>
</feature>
<dbReference type="Pfam" id="PF00939">
    <property type="entry name" value="Na_sulph_symp"/>
    <property type="match status" value="1"/>
</dbReference>
<dbReference type="AlphaFoldDB" id="A0A4P9CA16"/>
<evidence type="ECO:0000256" key="2">
    <source>
        <dbReference type="ARBA" id="ARBA00022692"/>
    </source>
</evidence>
<comment type="subcellular location">
    <subcellularLocation>
        <location evidence="1">Membrane</location>
        <topology evidence="1">Multi-pass membrane protein</topology>
    </subcellularLocation>
</comment>
<evidence type="ECO:0000313" key="7">
    <source>
        <dbReference type="Proteomes" id="UP000218387"/>
    </source>
</evidence>
<feature type="transmembrane region" description="Helical" evidence="5">
    <location>
        <begin position="42"/>
        <end position="69"/>
    </location>
</feature>
<dbReference type="InterPro" id="IPR001898">
    <property type="entry name" value="SLC13A/DASS"/>
</dbReference>
<keyword evidence="7" id="KW-1185">Reference proteome</keyword>
<feature type="transmembrane region" description="Helical" evidence="5">
    <location>
        <begin position="377"/>
        <end position="397"/>
    </location>
</feature>
<evidence type="ECO:0000313" key="6">
    <source>
        <dbReference type="EMBL" id="QCT72374.1"/>
    </source>
</evidence>
<protein>
    <recommendedName>
        <fullName evidence="8">SLC13 family permease</fullName>
    </recommendedName>
</protein>
<feature type="transmembrane region" description="Helical" evidence="5">
    <location>
        <begin position="81"/>
        <end position="104"/>
    </location>
</feature>
<dbReference type="RefSeq" id="WP_058693066.1">
    <property type="nucleotide sequence ID" value="NZ_CABJDW020000013.1"/>
</dbReference>
<sequence length="460" mass="50799">MPDAIRKTNPKTLIMWICVIAAPIIVMLIPTQGVFTPQLRTFSAITLTAILLFAFNILPNFVVAVALPVSYMLLKVAEPNIAFAAWFSNIPWMFMGGFLLANVLERIGLLNRVAFWSIIKTGGTYSGILWGLAIAGIILNLIAPGKAYVPMAALSFGICKALNFEKSRESAGIMMGGFFASWFPTFFLYNPTFAIMPSLGKEVAPVQVTWIQYFINNIPFVLWLAVCIFMVIKLCKPKKQINIKDYAIQEYSKLGKVSLEEKKSLIVVSLLFIFMFTSDLHGIDVGWGFALIPLLFFIPGINVGKPVDISKINFTMAIFTTACLSIGHVANSLGIGQIIADAVLPLLQGKSVFFVIGAVWLVCVVAKIFLTPLATYATLTVPLTQIALSLGISPLVIYYTMNLSTTEILFPYQWALVLIFMGYNLTSGKDFTRIWGTKMILSFVFVLAIAVPYWMLIGLI</sequence>
<feature type="transmembrane region" description="Helical" evidence="5">
    <location>
        <begin position="210"/>
        <end position="232"/>
    </location>
</feature>
<feature type="transmembrane region" description="Helical" evidence="5">
    <location>
        <begin position="287"/>
        <end position="304"/>
    </location>
</feature>
<feature type="transmembrane region" description="Helical" evidence="5">
    <location>
        <begin position="352"/>
        <end position="370"/>
    </location>
</feature>
<dbReference type="GO" id="GO:0022857">
    <property type="term" value="F:transmembrane transporter activity"/>
    <property type="evidence" value="ECO:0007669"/>
    <property type="project" value="InterPro"/>
</dbReference>
<keyword evidence="2 5" id="KW-0812">Transmembrane</keyword>
<feature type="transmembrane region" description="Helical" evidence="5">
    <location>
        <begin position="124"/>
        <end position="149"/>
    </location>
</feature>
<dbReference type="EMBL" id="CP029487">
    <property type="protein sequence ID" value="QCT72374.1"/>
    <property type="molecule type" value="Genomic_DNA"/>
</dbReference>
<proteinExistence type="predicted"/>
<organism evidence="6 7">
    <name type="scientific">Eubacterium maltosivorans</name>
    <dbReference type="NCBI Taxonomy" id="2041044"/>
    <lineage>
        <taxon>Bacteria</taxon>
        <taxon>Bacillati</taxon>
        <taxon>Bacillota</taxon>
        <taxon>Clostridia</taxon>
        <taxon>Eubacteriales</taxon>
        <taxon>Eubacteriaceae</taxon>
        <taxon>Eubacterium</taxon>
    </lineage>
</organism>
<evidence type="ECO:0000256" key="3">
    <source>
        <dbReference type="ARBA" id="ARBA00022989"/>
    </source>
</evidence>